<dbReference type="InterPro" id="IPR005467">
    <property type="entry name" value="His_kinase_dom"/>
</dbReference>
<evidence type="ECO:0000256" key="10">
    <source>
        <dbReference type="ARBA" id="ARBA00022777"/>
    </source>
</evidence>
<dbReference type="PANTHER" id="PTHR43047:SF72">
    <property type="entry name" value="OSMOSENSING HISTIDINE PROTEIN KINASE SLN1"/>
    <property type="match status" value="1"/>
</dbReference>
<evidence type="ECO:0000313" key="26">
    <source>
        <dbReference type="Proteomes" id="UP000280434"/>
    </source>
</evidence>
<evidence type="ECO:0000313" key="25">
    <source>
        <dbReference type="EMBL" id="RKP48159.1"/>
    </source>
</evidence>
<dbReference type="GO" id="GO:0009927">
    <property type="term" value="F:histidine phosphotransfer kinase activity"/>
    <property type="evidence" value="ECO:0007669"/>
    <property type="project" value="TreeGrafter"/>
</dbReference>
<dbReference type="SMART" id="SM00388">
    <property type="entry name" value="HisKA"/>
    <property type="match status" value="1"/>
</dbReference>
<gene>
    <name evidence="25" type="ORF">D7S89_12490</name>
</gene>
<dbReference type="CDD" id="cd16922">
    <property type="entry name" value="HATPase_EvgS-ArcB-TorS-like"/>
    <property type="match status" value="1"/>
</dbReference>
<dbReference type="InterPro" id="IPR036890">
    <property type="entry name" value="HATPase_C_sf"/>
</dbReference>
<feature type="chain" id="PRO_5019783103" description="Virulence sensor protein BvgS" evidence="21">
    <location>
        <begin position="28"/>
        <end position="1114"/>
    </location>
</feature>
<comment type="subcellular location">
    <subcellularLocation>
        <location evidence="2">Cell inner membrane</location>
        <topology evidence="2">Multi-pass membrane protein</topology>
    </subcellularLocation>
</comment>
<evidence type="ECO:0000256" key="3">
    <source>
        <dbReference type="ARBA" id="ARBA00012438"/>
    </source>
</evidence>
<dbReference type="PANTHER" id="PTHR43047">
    <property type="entry name" value="TWO-COMPONENT HISTIDINE PROTEIN KINASE"/>
    <property type="match status" value="1"/>
</dbReference>
<keyword evidence="6 19" id="KW-0597">Phosphoprotein</keyword>
<dbReference type="AlphaFoldDB" id="A0A494XJ71"/>
<keyword evidence="13" id="KW-0902">Two-component regulatory system</keyword>
<evidence type="ECO:0000259" key="23">
    <source>
        <dbReference type="PROSITE" id="PS50110"/>
    </source>
</evidence>
<dbReference type="CDD" id="cd13705">
    <property type="entry name" value="PBP2_BvgS_D1"/>
    <property type="match status" value="1"/>
</dbReference>
<feature type="domain" description="Response regulatory" evidence="23">
    <location>
        <begin position="841"/>
        <end position="960"/>
    </location>
</feature>
<evidence type="ECO:0000256" key="19">
    <source>
        <dbReference type="PROSITE-ProRule" id="PRU00169"/>
    </source>
</evidence>
<dbReference type="InterPro" id="IPR003661">
    <property type="entry name" value="HisK_dim/P_dom"/>
</dbReference>
<dbReference type="InterPro" id="IPR001789">
    <property type="entry name" value="Sig_transdc_resp-reg_receiver"/>
</dbReference>
<dbReference type="Gene3D" id="3.30.565.10">
    <property type="entry name" value="Histidine kinase-like ATPase, C-terminal domain"/>
    <property type="match status" value="1"/>
</dbReference>
<dbReference type="PROSITE" id="PS50894">
    <property type="entry name" value="HPT"/>
    <property type="match status" value="1"/>
</dbReference>
<evidence type="ECO:0000256" key="12">
    <source>
        <dbReference type="ARBA" id="ARBA00022989"/>
    </source>
</evidence>
<keyword evidence="14" id="KW-0843">Virulence</keyword>
<evidence type="ECO:0000259" key="22">
    <source>
        <dbReference type="PROSITE" id="PS50109"/>
    </source>
</evidence>
<dbReference type="Pfam" id="PF01627">
    <property type="entry name" value="Hpt"/>
    <property type="match status" value="1"/>
</dbReference>
<dbReference type="Gene3D" id="3.40.50.2300">
    <property type="match status" value="1"/>
</dbReference>
<accession>A0A494XJ71</accession>
<evidence type="ECO:0000256" key="21">
    <source>
        <dbReference type="SAM" id="SignalP"/>
    </source>
</evidence>
<dbReference type="EC" id="2.7.13.3" evidence="3"/>
<dbReference type="Pfam" id="PF00512">
    <property type="entry name" value="HisKA"/>
    <property type="match status" value="1"/>
</dbReference>
<keyword evidence="10" id="KW-0418">Kinase</keyword>
<dbReference type="SUPFAM" id="SSF47384">
    <property type="entry name" value="Homodimeric domain of signal transducing histidine kinase"/>
    <property type="match status" value="1"/>
</dbReference>
<dbReference type="CDD" id="cd01007">
    <property type="entry name" value="PBP2_BvgS_HisK_like"/>
    <property type="match status" value="1"/>
</dbReference>
<name>A0A494XJ71_9BURK</name>
<dbReference type="EMBL" id="RBZV01000004">
    <property type="protein sequence ID" value="RKP48159.1"/>
    <property type="molecule type" value="Genomic_DNA"/>
</dbReference>
<evidence type="ECO:0000256" key="2">
    <source>
        <dbReference type="ARBA" id="ARBA00004429"/>
    </source>
</evidence>
<keyword evidence="8 20" id="KW-0812">Transmembrane</keyword>
<evidence type="ECO:0000256" key="15">
    <source>
        <dbReference type="ARBA" id="ARBA00023136"/>
    </source>
</evidence>
<keyword evidence="7" id="KW-0808">Transferase</keyword>
<dbReference type="SUPFAM" id="SSF55874">
    <property type="entry name" value="ATPase domain of HSP90 chaperone/DNA topoisomerase II/histidine kinase"/>
    <property type="match status" value="1"/>
</dbReference>
<comment type="function">
    <text evidence="16">Member of the two-component regulatory system BvgS/BvgA. Phosphorylates BvgA via a four-step phosphorelay in response to environmental signals.</text>
</comment>
<dbReference type="InterPro" id="IPR008207">
    <property type="entry name" value="Sig_transdc_His_kin_Hpt_dom"/>
</dbReference>
<dbReference type="PROSITE" id="PS50110">
    <property type="entry name" value="RESPONSE_REGULATORY"/>
    <property type="match status" value="1"/>
</dbReference>
<evidence type="ECO:0000256" key="1">
    <source>
        <dbReference type="ARBA" id="ARBA00000085"/>
    </source>
</evidence>
<dbReference type="SMART" id="SM00448">
    <property type="entry name" value="REC"/>
    <property type="match status" value="1"/>
</dbReference>
<reference evidence="25 26" key="1">
    <citation type="submission" date="2018-10" db="EMBL/GenBank/DDBJ databases">
        <title>Paraburkholderia sp. 7MK8-2, isolated from soil.</title>
        <authorList>
            <person name="Gao Z.-H."/>
            <person name="Qiu L.-H."/>
        </authorList>
    </citation>
    <scope>NUCLEOTIDE SEQUENCE [LARGE SCALE GENOMIC DNA]</scope>
    <source>
        <strain evidence="25 26">7MK8-2</strain>
    </source>
</reference>
<dbReference type="PRINTS" id="PR00344">
    <property type="entry name" value="BCTRLSENSOR"/>
</dbReference>
<dbReference type="Gene3D" id="3.40.190.10">
    <property type="entry name" value="Periplasmic binding protein-like II"/>
    <property type="match status" value="4"/>
</dbReference>
<protein>
    <recommendedName>
        <fullName evidence="17">Virulence sensor protein BvgS</fullName>
        <ecNumber evidence="3">2.7.13.3</ecNumber>
    </recommendedName>
</protein>
<feature type="signal peptide" evidence="21">
    <location>
        <begin position="1"/>
        <end position="27"/>
    </location>
</feature>
<dbReference type="SUPFAM" id="SSF53850">
    <property type="entry name" value="Periplasmic binding protein-like II"/>
    <property type="match status" value="2"/>
</dbReference>
<dbReference type="Pfam" id="PF00497">
    <property type="entry name" value="SBP_bac_3"/>
    <property type="match status" value="2"/>
</dbReference>
<feature type="modified residue" description="4-aspartylphosphate" evidence="19">
    <location>
        <position position="890"/>
    </location>
</feature>
<dbReference type="FunFam" id="3.30.565.10:FF:000010">
    <property type="entry name" value="Sensor histidine kinase RcsC"/>
    <property type="match status" value="1"/>
</dbReference>
<evidence type="ECO:0000256" key="9">
    <source>
        <dbReference type="ARBA" id="ARBA00022729"/>
    </source>
</evidence>
<dbReference type="SUPFAM" id="SSF52172">
    <property type="entry name" value="CheY-like"/>
    <property type="match status" value="1"/>
</dbReference>
<dbReference type="InterPro" id="IPR036097">
    <property type="entry name" value="HisK_dim/P_sf"/>
</dbReference>
<proteinExistence type="predicted"/>
<evidence type="ECO:0000256" key="14">
    <source>
        <dbReference type="ARBA" id="ARBA00023026"/>
    </source>
</evidence>
<dbReference type="SUPFAM" id="SSF47226">
    <property type="entry name" value="Histidine-containing phosphotransfer domain, HPT domain"/>
    <property type="match status" value="1"/>
</dbReference>
<keyword evidence="15 20" id="KW-0472">Membrane</keyword>
<dbReference type="Pfam" id="PF00072">
    <property type="entry name" value="Response_reg"/>
    <property type="match status" value="1"/>
</dbReference>
<dbReference type="SMART" id="SM00062">
    <property type="entry name" value="PBPb"/>
    <property type="match status" value="2"/>
</dbReference>
<evidence type="ECO:0000256" key="6">
    <source>
        <dbReference type="ARBA" id="ARBA00022553"/>
    </source>
</evidence>
<dbReference type="InterPro" id="IPR049870">
    <property type="entry name" value="BvgS-like_periplasmic1"/>
</dbReference>
<evidence type="ECO:0000256" key="8">
    <source>
        <dbReference type="ARBA" id="ARBA00022692"/>
    </source>
</evidence>
<dbReference type="OrthoDB" id="9796305at2"/>
<keyword evidence="26" id="KW-1185">Reference proteome</keyword>
<feature type="modified residue" description="Phosphohistidine" evidence="18">
    <location>
        <position position="1044"/>
    </location>
</feature>
<dbReference type="GO" id="GO:0005886">
    <property type="term" value="C:plasma membrane"/>
    <property type="evidence" value="ECO:0007669"/>
    <property type="project" value="UniProtKB-SubCell"/>
</dbReference>
<feature type="transmembrane region" description="Helical" evidence="20">
    <location>
        <begin position="536"/>
        <end position="557"/>
    </location>
</feature>
<comment type="caution">
    <text evidence="25">The sequence shown here is derived from an EMBL/GenBank/DDBJ whole genome shotgun (WGS) entry which is preliminary data.</text>
</comment>
<dbReference type="InterPro" id="IPR036641">
    <property type="entry name" value="HPT_dom_sf"/>
</dbReference>
<dbReference type="PROSITE" id="PS50109">
    <property type="entry name" value="HIS_KIN"/>
    <property type="match status" value="1"/>
</dbReference>
<dbReference type="InterPro" id="IPR001638">
    <property type="entry name" value="Solute-binding_3/MltF_N"/>
</dbReference>
<dbReference type="InterPro" id="IPR011006">
    <property type="entry name" value="CheY-like_superfamily"/>
</dbReference>
<evidence type="ECO:0000256" key="13">
    <source>
        <dbReference type="ARBA" id="ARBA00023012"/>
    </source>
</evidence>
<dbReference type="Gene3D" id="1.10.287.130">
    <property type="match status" value="1"/>
</dbReference>
<dbReference type="GO" id="GO:0000155">
    <property type="term" value="F:phosphorelay sensor kinase activity"/>
    <property type="evidence" value="ECO:0007669"/>
    <property type="project" value="InterPro"/>
</dbReference>
<evidence type="ECO:0000256" key="17">
    <source>
        <dbReference type="ARBA" id="ARBA00070152"/>
    </source>
</evidence>
<dbReference type="Proteomes" id="UP000280434">
    <property type="component" value="Unassembled WGS sequence"/>
</dbReference>
<evidence type="ECO:0000256" key="11">
    <source>
        <dbReference type="ARBA" id="ARBA00022840"/>
    </source>
</evidence>
<dbReference type="Pfam" id="PF02518">
    <property type="entry name" value="HATPase_c"/>
    <property type="match status" value="1"/>
</dbReference>
<evidence type="ECO:0000256" key="20">
    <source>
        <dbReference type="SAM" id="Phobius"/>
    </source>
</evidence>
<evidence type="ECO:0000256" key="5">
    <source>
        <dbReference type="ARBA" id="ARBA00022519"/>
    </source>
</evidence>
<evidence type="ECO:0000256" key="7">
    <source>
        <dbReference type="ARBA" id="ARBA00022679"/>
    </source>
</evidence>
<evidence type="ECO:0000259" key="24">
    <source>
        <dbReference type="PROSITE" id="PS50894"/>
    </source>
</evidence>
<keyword evidence="11" id="KW-0547">Nucleotide-binding</keyword>
<dbReference type="RefSeq" id="WP_121278010.1">
    <property type="nucleotide sequence ID" value="NZ_RBZV01000004.1"/>
</dbReference>
<keyword evidence="12 20" id="KW-1133">Transmembrane helix</keyword>
<keyword evidence="4" id="KW-1003">Cell membrane</keyword>
<dbReference type="CDD" id="cd17546">
    <property type="entry name" value="REC_hyHK_CKI1_RcsC-like"/>
    <property type="match status" value="1"/>
</dbReference>
<comment type="catalytic activity">
    <reaction evidence="1">
        <text>ATP + protein L-histidine = ADP + protein N-phospho-L-histidine.</text>
        <dbReference type="EC" id="2.7.13.3"/>
    </reaction>
</comment>
<dbReference type="CDD" id="cd00082">
    <property type="entry name" value="HisKA"/>
    <property type="match status" value="1"/>
</dbReference>
<evidence type="ECO:0000256" key="16">
    <source>
        <dbReference type="ARBA" id="ARBA00058004"/>
    </source>
</evidence>
<dbReference type="InterPro" id="IPR003594">
    <property type="entry name" value="HATPase_dom"/>
</dbReference>
<dbReference type="SMART" id="SM00387">
    <property type="entry name" value="HATPase_c"/>
    <property type="match status" value="1"/>
</dbReference>
<feature type="domain" description="HPt" evidence="24">
    <location>
        <begin position="1005"/>
        <end position="1100"/>
    </location>
</feature>
<dbReference type="InterPro" id="IPR004358">
    <property type="entry name" value="Sig_transdc_His_kin-like_C"/>
</dbReference>
<evidence type="ECO:0000256" key="18">
    <source>
        <dbReference type="PROSITE-ProRule" id="PRU00110"/>
    </source>
</evidence>
<keyword evidence="9 21" id="KW-0732">Signal</keyword>
<organism evidence="25 26">
    <name type="scientific">Trinickia fusca</name>
    <dbReference type="NCBI Taxonomy" id="2419777"/>
    <lineage>
        <taxon>Bacteria</taxon>
        <taxon>Pseudomonadati</taxon>
        <taxon>Pseudomonadota</taxon>
        <taxon>Betaproteobacteria</taxon>
        <taxon>Burkholderiales</taxon>
        <taxon>Burkholderiaceae</taxon>
        <taxon>Trinickia</taxon>
    </lineage>
</organism>
<evidence type="ECO:0000256" key="4">
    <source>
        <dbReference type="ARBA" id="ARBA00022475"/>
    </source>
</evidence>
<keyword evidence="5" id="KW-0997">Cell inner membrane</keyword>
<keyword evidence="11" id="KW-0067">ATP-binding</keyword>
<sequence>MIRCRSSLLAWIWVVASALCLPGEAWPAPAIQLVSHWHDEVPALRLSNTQREWLARHHGVLRVGVVATDEAGPLDMIDGAGNYEGISAEYLGIVEAALRVRVEVAAFADRRALIEALQQGRIDIATAARRSRDGPRLSYSEPYLGNKFVVATRADNPNYAIRADAGDHVLAYEKGSVNEAFLERAYPDMRLLALPSLSAALDAVAFGQAQACLGNATIISYLIEQRQLLNVSVTNFAPVHVDEFRFASASGNEALVQLLDNALSGISSEVKAVIRTRWEGLGAHYAFKGTLVLTPAERAWIAQHPVVKYQVTHDHPPFVIDNEDGTVMGFGVDLLDLIAAQTGLRFQPVLADIDIDASRANRGDTTMLIASVPGEAALRDWRWSQPYSSTPDVIVARPGREYRDLASLRGMKIALGPHLTKRNTALEGLGVSVVAAHDIWSAASLVAAGKADALVTNLATANYIISTQFRSSLAIVGRTGMPNAGVAFAVRPGDAALVAILDKALAAIPLTRMDQLHNRWQFSRHALTTWDRRRPLILMLILGAVSLAALFFVWNHALRRQIRRRKAAEADMRAAMRSAEDANRAKSTFLATMSHEIRTPMNAVLGVLELLRETRGTVDAQSESIDAAHDSARALLSLIEDILDLSKIESGKLELSAEPTDCDALVRSVATVFGGLARQKHLRLNVHVDSPQRLGALIDPVRLRQILSNLLSNAVKFTEAGEVSLIATIRQDEREHEQVRIDLRISDTGIGISTEDQAKLFQPFAQADATVAVRFGGSGLGLSICRRLVELMGGTLTLASAPGEGTTIDIALRVPHAMLGKAQELNAEPVGSLRDAFSSRSALIVDDHPANRFVLSRQLAYLGFGVTCAEGAREALARWSSGQFDVVMTDCFMPDMTGYELTRELRAAEAASGRDRTIVIGCTANVQQETLHAGLDAGMDLCVTKPLGLAMLANQLSALLGHPSPLRPSPGEEQQPAHLQHPIDARATIEGWIDSSAIERIVGGDTSSEIKLLSMIAKANRDDLVVLRQAVADDDRSRFSAALHHLRGGIRLIGASVLEGACREAEHRERDGLPLQALAQAIVADVERLDDMLERRMAALRPGACGKQQPAGTV</sequence>
<dbReference type="Gene3D" id="1.20.120.160">
    <property type="entry name" value="HPT domain"/>
    <property type="match status" value="1"/>
</dbReference>
<feature type="domain" description="Histidine kinase" evidence="22">
    <location>
        <begin position="592"/>
        <end position="816"/>
    </location>
</feature>